<dbReference type="GeneID" id="96999012"/>
<dbReference type="InterPro" id="IPR038770">
    <property type="entry name" value="Na+/solute_symporter_sf"/>
</dbReference>
<dbReference type="Pfam" id="PF00999">
    <property type="entry name" value="Na_H_Exchanger"/>
    <property type="match status" value="1"/>
</dbReference>
<dbReference type="GO" id="GO:0016020">
    <property type="term" value="C:membrane"/>
    <property type="evidence" value="ECO:0007669"/>
    <property type="project" value="UniProtKB-SubCell"/>
</dbReference>
<feature type="transmembrane region" description="Helical" evidence="5">
    <location>
        <begin position="58"/>
        <end position="78"/>
    </location>
</feature>
<dbReference type="OrthoDB" id="9790604at2"/>
<feature type="transmembrane region" description="Helical" evidence="5">
    <location>
        <begin position="84"/>
        <end position="102"/>
    </location>
</feature>
<keyword evidence="4 5" id="KW-0472">Membrane</keyword>
<evidence type="ECO:0000256" key="3">
    <source>
        <dbReference type="ARBA" id="ARBA00022989"/>
    </source>
</evidence>
<feature type="transmembrane region" description="Helical" evidence="5">
    <location>
        <begin position="182"/>
        <end position="203"/>
    </location>
</feature>
<dbReference type="Proteomes" id="UP000004191">
    <property type="component" value="Unassembled WGS sequence"/>
</dbReference>
<dbReference type="PATRIC" id="fig|883114.3.peg.1009"/>
<feature type="transmembrane region" description="Helical" evidence="5">
    <location>
        <begin position="26"/>
        <end position="46"/>
    </location>
</feature>
<sequence length="392" mass="42909">MIFSFGIIFLLGLIFSKIFEKIKLPRLLGMLIVGIIIGPYVLNLIDTSVLNISTELRILALVIILLRAGISLDLNKIFENGRPALLLSFLPATFEIVAYTFFAKWIFQIDFLSAAIMGTILSAVSPAVVVPSMLKVIDSGYGNKKGIGQMILAGASLDDVFVLTIFSILLNLSKDAQISVMSFASIFISIFSAIALAFIIGKLISKILKWISNNLYFDLLMLISISLIFVGLKNQINNIIPFSEMLFVLSFGLFYSLNSEEENILAQKNSLNGLWYGFEIILFVMIGAAIDIRYTLDSGVLGILLIFLTLMVRIVGVYISLLGTKLNIKEKIFIMISYIPKATIQATIGGIPLAMGLANGKLILSMAVLGIIVTAPLGAIGIENTYKKLLEK</sequence>
<keyword evidence="8" id="KW-1185">Reference proteome</keyword>
<comment type="subcellular location">
    <subcellularLocation>
        <location evidence="1">Membrane</location>
        <topology evidence="1">Multi-pass membrane protein</topology>
    </subcellularLocation>
</comment>
<dbReference type="InterPro" id="IPR051843">
    <property type="entry name" value="CPA1_transporter"/>
</dbReference>
<dbReference type="PANTHER" id="PTHR31102:SF1">
    <property type="entry name" value="CATION_H+ EXCHANGER DOMAIN-CONTAINING PROTEIN"/>
    <property type="match status" value="1"/>
</dbReference>
<dbReference type="Gene3D" id="1.20.1530.20">
    <property type="match status" value="1"/>
</dbReference>
<gene>
    <name evidence="7" type="ORF">HMPREF9709_01019</name>
</gene>
<keyword evidence="3 5" id="KW-1133">Transmembrane helix</keyword>
<dbReference type="RefSeq" id="WP_005398502.1">
    <property type="nucleotide sequence ID" value="NZ_JH601088.1"/>
</dbReference>
<dbReference type="HOGENOM" id="CLU_018415_1_0_9"/>
<feature type="transmembrane region" description="Helical" evidence="5">
    <location>
        <begin position="109"/>
        <end position="130"/>
    </location>
</feature>
<dbReference type="GO" id="GO:1902600">
    <property type="term" value="P:proton transmembrane transport"/>
    <property type="evidence" value="ECO:0007669"/>
    <property type="project" value="InterPro"/>
</dbReference>
<evidence type="ECO:0000259" key="6">
    <source>
        <dbReference type="Pfam" id="PF00999"/>
    </source>
</evidence>
<evidence type="ECO:0000313" key="7">
    <source>
        <dbReference type="EMBL" id="EHR34083.1"/>
    </source>
</evidence>
<comment type="caution">
    <text evidence="7">The sequence shown here is derived from an EMBL/GenBank/DDBJ whole genome shotgun (WGS) entry which is preliminary data.</text>
</comment>
<dbReference type="AlphaFoldDB" id="H3NNV8"/>
<dbReference type="PANTHER" id="PTHR31102">
    <property type="match status" value="1"/>
</dbReference>
<dbReference type="EMBL" id="AGEI01000021">
    <property type="protein sequence ID" value="EHR34083.1"/>
    <property type="molecule type" value="Genomic_DNA"/>
</dbReference>
<evidence type="ECO:0000313" key="8">
    <source>
        <dbReference type="Proteomes" id="UP000004191"/>
    </source>
</evidence>
<accession>H3NNV8</accession>
<organism evidence="7 8">
    <name type="scientific">Helcococcus kunzii ATCC 51366</name>
    <dbReference type="NCBI Taxonomy" id="883114"/>
    <lineage>
        <taxon>Bacteria</taxon>
        <taxon>Bacillati</taxon>
        <taxon>Bacillota</taxon>
        <taxon>Tissierellia</taxon>
        <taxon>Tissierellales</taxon>
        <taxon>Peptoniphilaceae</taxon>
        <taxon>Helcococcus</taxon>
    </lineage>
</organism>
<evidence type="ECO:0000256" key="5">
    <source>
        <dbReference type="SAM" id="Phobius"/>
    </source>
</evidence>
<name>H3NNV8_9FIRM</name>
<dbReference type="eggNOG" id="COG0025">
    <property type="taxonomic scope" value="Bacteria"/>
</dbReference>
<feature type="transmembrane region" description="Helical" evidence="5">
    <location>
        <begin position="215"/>
        <end position="232"/>
    </location>
</feature>
<feature type="transmembrane region" description="Helical" evidence="5">
    <location>
        <begin position="150"/>
        <end position="170"/>
    </location>
</feature>
<proteinExistence type="predicted"/>
<evidence type="ECO:0000256" key="4">
    <source>
        <dbReference type="ARBA" id="ARBA00023136"/>
    </source>
</evidence>
<keyword evidence="2 5" id="KW-0812">Transmembrane</keyword>
<evidence type="ECO:0000256" key="1">
    <source>
        <dbReference type="ARBA" id="ARBA00004141"/>
    </source>
</evidence>
<dbReference type="InterPro" id="IPR006153">
    <property type="entry name" value="Cation/H_exchanger_TM"/>
</dbReference>
<feature type="transmembrane region" description="Helical" evidence="5">
    <location>
        <begin position="362"/>
        <end position="382"/>
    </location>
</feature>
<dbReference type="STRING" id="883114.HMPREF9709_01019"/>
<feature type="transmembrane region" description="Helical" evidence="5">
    <location>
        <begin position="273"/>
        <end position="292"/>
    </location>
</feature>
<dbReference type="GO" id="GO:0015297">
    <property type="term" value="F:antiporter activity"/>
    <property type="evidence" value="ECO:0007669"/>
    <property type="project" value="InterPro"/>
</dbReference>
<feature type="transmembrane region" description="Helical" evidence="5">
    <location>
        <begin position="299"/>
        <end position="321"/>
    </location>
</feature>
<feature type="domain" description="Cation/H+ exchanger transmembrane" evidence="6">
    <location>
        <begin position="10"/>
        <end position="382"/>
    </location>
</feature>
<reference evidence="7 8" key="1">
    <citation type="submission" date="2012-01" db="EMBL/GenBank/DDBJ databases">
        <title>The Genome Sequence of Helcococcus kunzii ATCC 51366.</title>
        <authorList>
            <consortium name="The Broad Institute Genome Sequencing Platform"/>
            <person name="Earl A."/>
            <person name="Ward D."/>
            <person name="Feldgarden M."/>
            <person name="Gevers D."/>
            <person name="Huys G."/>
            <person name="Young S.K."/>
            <person name="Zeng Q."/>
            <person name="Gargeya S."/>
            <person name="Fitzgerald M."/>
            <person name="Haas B."/>
            <person name="Abouelleil A."/>
            <person name="Alvarado L."/>
            <person name="Arachchi H.M."/>
            <person name="Berlin A."/>
            <person name="Chapman S.B."/>
            <person name="Gearin G."/>
            <person name="Goldberg J."/>
            <person name="Griggs A."/>
            <person name="Gujja S."/>
            <person name="Hansen M."/>
            <person name="Heiman D."/>
            <person name="Howarth C."/>
            <person name="Larimer J."/>
            <person name="Lui A."/>
            <person name="MacDonald P.J.P."/>
            <person name="McCowen C."/>
            <person name="Montmayeur A."/>
            <person name="Murphy C."/>
            <person name="Neiman D."/>
            <person name="Pearson M."/>
            <person name="Priest M."/>
            <person name="Roberts A."/>
            <person name="Saif S."/>
            <person name="Shea T."/>
            <person name="Sisk P."/>
            <person name="Stolte C."/>
            <person name="Sykes S."/>
            <person name="Wortman J."/>
            <person name="Nusbaum C."/>
            <person name="Birren B."/>
        </authorList>
    </citation>
    <scope>NUCLEOTIDE SEQUENCE [LARGE SCALE GENOMIC DNA]</scope>
    <source>
        <strain evidence="7 8">ATCC 51366</strain>
    </source>
</reference>
<protein>
    <recommendedName>
        <fullName evidence="6">Cation/H+ exchanger transmembrane domain-containing protein</fullName>
    </recommendedName>
</protein>
<evidence type="ECO:0000256" key="2">
    <source>
        <dbReference type="ARBA" id="ARBA00022692"/>
    </source>
</evidence>